<evidence type="ECO:0000313" key="3">
    <source>
        <dbReference type="Proteomes" id="UP000499080"/>
    </source>
</evidence>
<protein>
    <submittedName>
        <fullName evidence="2">Uncharacterized protein</fullName>
    </submittedName>
</protein>
<name>A0A4Y2T329_ARAVE</name>
<dbReference type="Proteomes" id="UP000499080">
    <property type="component" value="Unassembled WGS sequence"/>
</dbReference>
<comment type="caution">
    <text evidence="2">The sequence shown here is derived from an EMBL/GenBank/DDBJ whole genome shotgun (WGS) entry which is preliminary data.</text>
</comment>
<dbReference type="EMBL" id="BGPR01025204">
    <property type="protein sequence ID" value="GBN93906.1"/>
    <property type="molecule type" value="Genomic_DNA"/>
</dbReference>
<keyword evidence="3" id="KW-1185">Reference proteome</keyword>
<accession>A0A4Y2T329</accession>
<reference evidence="2 3" key="1">
    <citation type="journal article" date="2019" name="Sci. Rep.">
        <title>Orb-weaving spider Araneus ventricosus genome elucidates the spidroin gene catalogue.</title>
        <authorList>
            <person name="Kono N."/>
            <person name="Nakamura H."/>
            <person name="Ohtoshi R."/>
            <person name="Moran D.A.P."/>
            <person name="Shinohara A."/>
            <person name="Yoshida Y."/>
            <person name="Fujiwara M."/>
            <person name="Mori M."/>
            <person name="Tomita M."/>
            <person name="Arakawa K."/>
        </authorList>
    </citation>
    <scope>NUCLEOTIDE SEQUENCE [LARGE SCALE GENOMIC DNA]</scope>
</reference>
<feature type="region of interest" description="Disordered" evidence="1">
    <location>
        <begin position="53"/>
        <end position="72"/>
    </location>
</feature>
<dbReference type="AlphaFoldDB" id="A0A4Y2T329"/>
<evidence type="ECO:0000256" key="1">
    <source>
        <dbReference type="SAM" id="MobiDB-lite"/>
    </source>
</evidence>
<feature type="region of interest" description="Disordered" evidence="1">
    <location>
        <begin position="1"/>
        <end position="22"/>
    </location>
</feature>
<proteinExistence type="predicted"/>
<evidence type="ECO:0000313" key="2">
    <source>
        <dbReference type="EMBL" id="GBN93906.1"/>
    </source>
</evidence>
<sequence length="122" mass="13381">MTRMTPEPALPSSSFPTTPAGGGLVVTDLTSTRPAYTAVIRWNQVSNLEPSSFEVETLPPGHRGPQMHRSTRKSSLVHQYQTCCGSTVNGQSIIDSRLEWIHGASYKIFVCRTNSNCLPPFC</sequence>
<gene>
    <name evidence="2" type="ORF">AVEN_30295_1</name>
</gene>
<organism evidence="2 3">
    <name type="scientific">Araneus ventricosus</name>
    <name type="common">Orbweaver spider</name>
    <name type="synonym">Epeira ventricosa</name>
    <dbReference type="NCBI Taxonomy" id="182803"/>
    <lineage>
        <taxon>Eukaryota</taxon>
        <taxon>Metazoa</taxon>
        <taxon>Ecdysozoa</taxon>
        <taxon>Arthropoda</taxon>
        <taxon>Chelicerata</taxon>
        <taxon>Arachnida</taxon>
        <taxon>Araneae</taxon>
        <taxon>Araneomorphae</taxon>
        <taxon>Entelegynae</taxon>
        <taxon>Araneoidea</taxon>
        <taxon>Araneidae</taxon>
        <taxon>Araneus</taxon>
    </lineage>
</organism>